<feature type="transmembrane region" description="Helical" evidence="7">
    <location>
        <begin position="211"/>
        <end position="232"/>
    </location>
</feature>
<dbReference type="InterPro" id="IPR036259">
    <property type="entry name" value="MFS_trans_sf"/>
</dbReference>
<feature type="transmembrane region" description="Helical" evidence="7">
    <location>
        <begin position="66"/>
        <end position="84"/>
    </location>
</feature>
<dbReference type="InterPro" id="IPR050171">
    <property type="entry name" value="MFS_Transporters"/>
</dbReference>
<evidence type="ECO:0000259" key="8">
    <source>
        <dbReference type="PROSITE" id="PS50850"/>
    </source>
</evidence>
<dbReference type="Proteomes" id="UP000290365">
    <property type="component" value="Chromosome"/>
</dbReference>
<keyword evidence="4 7" id="KW-0812">Transmembrane</keyword>
<dbReference type="InterPro" id="IPR011701">
    <property type="entry name" value="MFS"/>
</dbReference>
<dbReference type="KEGG" id="kbs:EPA93_10840"/>
<feature type="transmembrane region" description="Helical" evidence="7">
    <location>
        <begin position="96"/>
        <end position="113"/>
    </location>
</feature>
<evidence type="ECO:0000313" key="10">
    <source>
        <dbReference type="Proteomes" id="UP000290365"/>
    </source>
</evidence>
<dbReference type="PROSITE" id="PS50850">
    <property type="entry name" value="MFS"/>
    <property type="match status" value="1"/>
</dbReference>
<dbReference type="InterPro" id="IPR005829">
    <property type="entry name" value="Sugar_transporter_CS"/>
</dbReference>
<organism evidence="9 10">
    <name type="scientific">Ktedonosporobacter rubrisoli</name>
    <dbReference type="NCBI Taxonomy" id="2509675"/>
    <lineage>
        <taxon>Bacteria</taxon>
        <taxon>Bacillati</taxon>
        <taxon>Chloroflexota</taxon>
        <taxon>Ktedonobacteria</taxon>
        <taxon>Ktedonobacterales</taxon>
        <taxon>Ktedonosporobacteraceae</taxon>
        <taxon>Ktedonosporobacter</taxon>
    </lineage>
</organism>
<dbReference type="PANTHER" id="PTHR23517:SF13">
    <property type="entry name" value="MAJOR FACILITATOR SUPERFAMILY MFS_1"/>
    <property type="match status" value="1"/>
</dbReference>
<gene>
    <name evidence="9" type="ORF">EPA93_10840</name>
</gene>
<dbReference type="GO" id="GO:0005886">
    <property type="term" value="C:plasma membrane"/>
    <property type="evidence" value="ECO:0007669"/>
    <property type="project" value="UniProtKB-SubCell"/>
</dbReference>
<keyword evidence="10" id="KW-1185">Reference proteome</keyword>
<dbReference type="SUPFAM" id="SSF103473">
    <property type="entry name" value="MFS general substrate transporter"/>
    <property type="match status" value="1"/>
</dbReference>
<feature type="transmembrane region" description="Helical" evidence="7">
    <location>
        <begin position="155"/>
        <end position="176"/>
    </location>
</feature>
<feature type="transmembrane region" description="Helical" evidence="7">
    <location>
        <begin position="355"/>
        <end position="377"/>
    </location>
</feature>
<evidence type="ECO:0000256" key="4">
    <source>
        <dbReference type="ARBA" id="ARBA00022692"/>
    </source>
</evidence>
<feature type="transmembrane region" description="Helical" evidence="7">
    <location>
        <begin position="265"/>
        <end position="285"/>
    </location>
</feature>
<dbReference type="PROSITE" id="PS00216">
    <property type="entry name" value="SUGAR_TRANSPORT_1"/>
    <property type="match status" value="1"/>
</dbReference>
<dbReference type="Pfam" id="PF07690">
    <property type="entry name" value="MFS_1"/>
    <property type="match status" value="1"/>
</dbReference>
<evidence type="ECO:0000313" key="9">
    <source>
        <dbReference type="EMBL" id="QBD76478.1"/>
    </source>
</evidence>
<protein>
    <submittedName>
        <fullName evidence="9">MFS transporter</fullName>
    </submittedName>
</protein>
<dbReference type="EMBL" id="CP035758">
    <property type="protein sequence ID" value="QBD76478.1"/>
    <property type="molecule type" value="Genomic_DNA"/>
</dbReference>
<keyword evidence="2" id="KW-0813">Transport</keyword>
<evidence type="ECO:0000256" key="5">
    <source>
        <dbReference type="ARBA" id="ARBA00022989"/>
    </source>
</evidence>
<feature type="domain" description="Major facilitator superfamily (MFS) profile" evidence="8">
    <location>
        <begin position="1"/>
        <end position="381"/>
    </location>
</feature>
<evidence type="ECO:0000256" key="1">
    <source>
        <dbReference type="ARBA" id="ARBA00004651"/>
    </source>
</evidence>
<evidence type="ECO:0000256" key="7">
    <source>
        <dbReference type="SAM" id="Phobius"/>
    </source>
</evidence>
<dbReference type="RefSeq" id="WP_129887301.1">
    <property type="nucleotide sequence ID" value="NZ_CP035758.1"/>
</dbReference>
<feature type="transmembrane region" description="Helical" evidence="7">
    <location>
        <begin position="291"/>
        <end position="308"/>
    </location>
</feature>
<feature type="transmembrane region" description="Helical" evidence="7">
    <location>
        <begin position="36"/>
        <end position="54"/>
    </location>
</feature>
<reference evidence="9 10" key="1">
    <citation type="submission" date="2019-01" db="EMBL/GenBank/DDBJ databases">
        <title>Ktedonosporobacter rubrisoli SCAWS-G2.</title>
        <authorList>
            <person name="Huang Y."/>
            <person name="Yan B."/>
        </authorList>
    </citation>
    <scope>NUCLEOTIDE SEQUENCE [LARGE SCALE GENOMIC DNA]</scope>
    <source>
        <strain evidence="9 10">SCAWS-G2</strain>
    </source>
</reference>
<proteinExistence type="predicted"/>
<dbReference type="AlphaFoldDB" id="A0A4P6JMI3"/>
<evidence type="ECO:0000256" key="2">
    <source>
        <dbReference type="ARBA" id="ARBA00022448"/>
    </source>
</evidence>
<evidence type="ECO:0000256" key="6">
    <source>
        <dbReference type="ARBA" id="ARBA00023136"/>
    </source>
</evidence>
<dbReference type="InterPro" id="IPR020846">
    <property type="entry name" value="MFS_dom"/>
</dbReference>
<keyword evidence="6 7" id="KW-0472">Membrane</keyword>
<feature type="transmembrane region" description="Helical" evidence="7">
    <location>
        <begin position="238"/>
        <end position="258"/>
    </location>
</feature>
<sequence length="385" mass="41759">MKRLWWALLTFTLGTNLSSPLYPLYQTKFHMSAADISLLYLVYALFLVPSLLLLGPLADRLGRKALIIPSILLMVVATGFFAFATQPWQLFVGRGFQGLAIGGFLGSCTALMLEQTDPKNYRFAVVLASFTTMVGMGLGPGLAGVLIQYVPLNPFQFPFLLHILLLLLDLIAVLSVKETFQASLQQRFQIALGVPQQVRRPFWSLIAPTSFFMYAFSGTAFALIPTFVVSILNIHNLAMSGVLLFLLMLIGGIAQLLVARVDLFVINNWGVILTVIGAFVLVSAAPTHSPLVLFLGMMIEGCGSGFLYKGSFGLAGQISTHKQRSQIVSSYYVAGYSGLIITVLLVGRLTSAIGLTYAFLCLAIALTLLGCVILFAARQIKATIS</sequence>
<name>A0A4P6JMI3_KTERU</name>
<evidence type="ECO:0000256" key="3">
    <source>
        <dbReference type="ARBA" id="ARBA00022475"/>
    </source>
</evidence>
<comment type="subcellular location">
    <subcellularLocation>
        <location evidence="1">Cell membrane</location>
        <topology evidence="1">Multi-pass membrane protein</topology>
    </subcellularLocation>
</comment>
<dbReference type="PANTHER" id="PTHR23517">
    <property type="entry name" value="RESISTANCE PROTEIN MDTM, PUTATIVE-RELATED-RELATED"/>
    <property type="match status" value="1"/>
</dbReference>
<accession>A0A4P6JMI3</accession>
<dbReference type="Gene3D" id="1.20.1250.20">
    <property type="entry name" value="MFS general substrate transporter like domains"/>
    <property type="match status" value="1"/>
</dbReference>
<feature type="transmembrane region" description="Helical" evidence="7">
    <location>
        <begin position="329"/>
        <end position="349"/>
    </location>
</feature>
<keyword evidence="3" id="KW-1003">Cell membrane</keyword>
<keyword evidence="5 7" id="KW-1133">Transmembrane helix</keyword>
<dbReference type="OrthoDB" id="9793283at2"/>
<feature type="transmembrane region" description="Helical" evidence="7">
    <location>
        <begin position="125"/>
        <end position="149"/>
    </location>
</feature>
<dbReference type="GO" id="GO:0022857">
    <property type="term" value="F:transmembrane transporter activity"/>
    <property type="evidence" value="ECO:0007669"/>
    <property type="project" value="InterPro"/>
</dbReference>